<feature type="compositionally biased region" description="Polar residues" evidence="2">
    <location>
        <begin position="1"/>
        <end position="25"/>
    </location>
</feature>
<dbReference type="PANTHER" id="PTHR23242:SF9">
    <property type="entry name" value="TRANSCRIPTION FACTOR HOXA13"/>
    <property type="match status" value="1"/>
</dbReference>
<dbReference type="OrthoDB" id="3260408at2759"/>
<feature type="compositionally biased region" description="Acidic residues" evidence="2">
    <location>
        <begin position="631"/>
        <end position="640"/>
    </location>
</feature>
<dbReference type="EMBL" id="KE148156">
    <property type="protein sequence ID" value="EPE05453.1"/>
    <property type="molecule type" value="Genomic_DNA"/>
</dbReference>
<dbReference type="STRING" id="1262450.S3CGN4"/>
<feature type="coiled-coil region" evidence="1">
    <location>
        <begin position="598"/>
        <end position="630"/>
    </location>
</feature>
<dbReference type="OMA" id="LRTWQQK"/>
<gene>
    <name evidence="4" type="ORF">F503_02192</name>
</gene>
<keyword evidence="3" id="KW-0812">Transmembrane</keyword>
<evidence type="ECO:0000256" key="3">
    <source>
        <dbReference type="SAM" id="Phobius"/>
    </source>
</evidence>
<dbReference type="VEuPathDB" id="FungiDB:F503_02192"/>
<keyword evidence="1" id="KW-0175">Coiled coil</keyword>
<evidence type="ECO:0008006" key="6">
    <source>
        <dbReference type="Google" id="ProtNLM"/>
    </source>
</evidence>
<evidence type="ECO:0000256" key="1">
    <source>
        <dbReference type="SAM" id="Coils"/>
    </source>
</evidence>
<keyword evidence="5" id="KW-1185">Reference proteome</keyword>
<evidence type="ECO:0000313" key="5">
    <source>
        <dbReference type="Proteomes" id="UP000016923"/>
    </source>
</evidence>
<feature type="compositionally biased region" description="Low complexity" evidence="2">
    <location>
        <begin position="297"/>
        <end position="335"/>
    </location>
</feature>
<sequence>MADTNGATETARGSSSPADSKTKPQTKVIKTKTASRGFVRYIFSTVARLFTWYSIYVLLFRCPSTLDECDASSPRICKPYFQVKQAVAPHVQKQFDTYAGPYVEVVKPYYDTVDRAVFTPAWTYAVKYGAPQVEQAQAFGYAQWDKNIQPQLEKAQEVALKQYQQVLGPHVEKLSTAVSPYYEIAHTNALQTHHEIILPSYEFIAPYVVQGYSAAHVFTTDTVVPGAVWAYVAASDFVDANVVPRLRVIYIQSVEPQLEKLGLKISLFDKTSSTSHRTAHTTAPSSFSKPVQASSASASAKSSSAKTSTTYASTATPVTTSASTAEAPPTATQPSKLKRPELVVQDQPEPNEDELRLNTRAEVAEDLRMWQEKYAKAADEGAIEIEKRVEEISKRIIRRNARTIGQSHVNNLEEAIVGNLVALRSEINDIVGTLKNENVTPQEAEEQIVTVVRRAGVAIKEKAQAVRQWHQDYDQELRDTVSRAAENHFQILGGIRDLALQKIGMKWAWMEGVTYKDWAKYHLLKNRFAEWESDLEQLVVSHPALEEAQAVAQTMEDEAMDVAASAAHELARLKRSSNVKLELLDDTDEFDEDKMRENAAAAALAAKLAKEAAEAEAAAAAAAAAEAADAEAAAEAEAETAEGVSSEEPAVETVIEGAETTVVEVTEAEAETVSPEEVSILAGEATGTFEEVPSVETTMSEDADIEITTDEEVHLPVDEVVAADDVPLDVASADIDATESTNTETPTASATPESDDAHDEL</sequence>
<dbReference type="HOGENOM" id="CLU_005461_0_0_1"/>
<proteinExistence type="predicted"/>
<keyword evidence="3" id="KW-0472">Membrane</keyword>
<feature type="transmembrane region" description="Helical" evidence="3">
    <location>
        <begin position="38"/>
        <end position="59"/>
    </location>
</feature>
<accession>S3CGN4</accession>
<evidence type="ECO:0000256" key="2">
    <source>
        <dbReference type="SAM" id="MobiDB-lite"/>
    </source>
</evidence>
<dbReference type="Proteomes" id="UP000016923">
    <property type="component" value="Unassembled WGS sequence"/>
</dbReference>
<evidence type="ECO:0000313" key="4">
    <source>
        <dbReference type="EMBL" id="EPE05453.1"/>
    </source>
</evidence>
<feature type="region of interest" description="Disordered" evidence="2">
    <location>
        <begin position="1"/>
        <end position="27"/>
    </location>
</feature>
<feature type="region of interest" description="Disordered" evidence="2">
    <location>
        <begin position="733"/>
        <end position="761"/>
    </location>
</feature>
<feature type="region of interest" description="Disordered" evidence="2">
    <location>
        <begin position="297"/>
        <end position="354"/>
    </location>
</feature>
<dbReference type="eggNOG" id="ENOG502SGAD">
    <property type="taxonomic scope" value="Eukaryota"/>
</dbReference>
<dbReference type="AlphaFoldDB" id="S3CGN4"/>
<feature type="region of interest" description="Disordered" evidence="2">
    <location>
        <begin position="631"/>
        <end position="651"/>
    </location>
</feature>
<protein>
    <recommendedName>
        <fullName evidence="6">Transcription factor hoxa13</fullName>
    </recommendedName>
</protein>
<feature type="compositionally biased region" description="Polar residues" evidence="2">
    <location>
        <begin position="738"/>
        <end position="752"/>
    </location>
</feature>
<reference evidence="4 5" key="1">
    <citation type="journal article" date="2013" name="BMC Genomics">
        <title>The genome and transcriptome of the pine saprophyte Ophiostoma piceae, and a comparison with the bark beetle-associated pine pathogen Grosmannia clavigera.</title>
        <authorList>
            <person name="Haridas S."/>
            <person name="Wang Y."/>
            <person name="Lim L."/>
            <person name="Massoumi Alamouti S."/>
            <person name="Jackman S."/>
            <person name="Docking R."/>
            <person name="Robertson G."/>
            <person name="Birol I."/>
            <person name="Bohlmann J."/>
            <person name="Breuil C."/>
        </authorList>
    </citation>
    <scope>NUCLEOTIDE SEQUENCE [LARGE SCALE GENOMIC DNA]</scope>
    <source>
        <strain evidence="4 5">UAMH 11346</strain>
    </source>
</reference>
<keyword evidence="3" id="KW-1133">Transmembrane helix</keyword>
<name>S3CGN4_OPHP1</name>
<organism evidence="4 5">
    <name type="scientific">Ophiostoma piceae (strain UAMH 11346)</name>
    <name type="common">Sap stain fungus</name>
    <dbReference type="NCBI Taxonomy" id="1262450"/>
    <lineage>
        <taxon>Eukaryota</taxon>
        <taxon>Fungi</taxon>
        <taxon>Dikarya</taxon>
        <taxon>Ascomycota</taxon>
        <taxon>Pezizomycotina</taxon>
        <taxon>Sordariomycetes</taxon>
        <taxon>Sordariomycetidae</taxon>
        <taxon>Ophiostomatales</taxon>
        <taxon>Ophiostomataceae</taxon>
        <taxon>Ophiostoma</taxon>
    </lineage>
</organism>
<dbReference type="PANTHER" id="PTHR23242">
    <property type="entry name" value="TRANSCRIPTION FACTOR HOXA13"/>
    <property type="match status" value="1"/>
</dbReference>